<keyword evidence="1" id="KW-0472">Membrane</keyword>
<dbReference type="OrthoDB" id="5985545at2"/>
<organism evidence="2 3">
    <name type="scientific">Luteimonas terrae</name>
    <dbReference type="NCBI Taxonomy" id="1530191"/>
    <lineage>
        <taxon>Bacteria</taxon>
        <taxon>Pseudomonadati</taxon>
        <taxon>Pseudomonadota</taxon>
        <taxon>Gammaproteobacteria</taxon>
        <taxon>Lysobacterales</taxon>
        <taxon>Lysobacteraceae</taxon>
        <taxon>Luteimonas</taxon>
    </lineage>
</organism>
<reference evidence="2 3" key="1">
    <citation type="submission" date="2019-03" db="EMBL/GenBank/DDBJ databases">
        <title>Luteimonas zhaokaii sp.nov., isolated from the rectal contents of Plateau pika in Yushu, Qinghai Province, China.</title>
        <authorList>
            <person name="Zhang G."/>
        </authorList>
    </citation>
    <scope>NUCLEOTIDE SEQUENCE [LARGE SCALE GENOMIC DNA]</scope>
    <source>
        <strain evidence="2 3">THG-MD21</strain>
    </source>
</reference>
<comment type="caution">
    <text evidence="2">The sequence shown here is derived from an EMBL/GenBank/DDBJ whole genome shotgun (WGS) entry which is preliminary data.</text>
</comment>
<protein>
    <submittedName>
        <fullName evidence="2">Uncharacterized protein</fullName>
    </submittedName>
</protein>
<name>A0A4R5UAL9_9GAMM</name>
<accession>A0A4R5UAL9</accession>
<keyword evidence="1" id="KW-1133">Transmembrane helix</keyword>
<keyword evidence="1" id="KW-0812">Transmembrane</keyword>
<sequence length="227" mass="25625">MDQAPLTFALLDTQIEAVPEGPVAALNTPQWIRPWTLIGVLGAVLGLLPSLLIQWFAPAQWMVWMSKAGLIIMVIGFAPGFVRNTIVLWREFRAHRRGMIAQVDHDVAEFRSLAKRLATYPKGELEAQARAARMGYERLGSRLTILIGGVERLGLMPLLLSLFVVLRNWRDLLALPSWIAFFAVMAAILWLIGWAGAEFRRRMQFYPYLLDEALIIQAEQSPDSTKK</sequence>
<evidence type="ECO:0000313" key="3">
    <source>
        <dbReference type="Proteomes" id="UP000295543"/>
    </source>
</evidence>
<evidence type="ECO:0000313" key="2">
    <source>
        <dbReference type="EMBL" id="TDK31560.1"/>
    </source>
</evidence>
<dbReference type="EMBL" id="SMTG01000003">
    <property type="protein sequence ID" value="TDK31560.1"/>
    <property type="molecule type" value="Genomic_DNA"/>
</dbReference>
<proteinExistence type="predicted"/>
<dbReference type="Proteomes" id="UP000295543">
    <property type="component" value="Unassembled WGS sequence"/>
</dbReference>
<feature type="transmembrane region" description="Helical" evidence="1">
    <location>
        <begin position="68"/>
        <end position="89"/>
    </location>
</feature>
<keyword evidence="3" id="KW-1185">Reference proteome</keyword>
<feature type="transmembrane region" description="Helical" evidence="1">
    <location>
        <begin position="143"/>
        <end position="166"/>
    </location>
</feature>
<evidence type="ECO:0000256" key="1">
    <source>
        <dbReference type="SAM" id="Phobius"/>
    </source>
</evidence>
<feature type="transmembrane region" description="Helical" evidence="1">
    <location>
        <begin position="35"/>
        <end position="56"/>
    </location>
</feature>
<feature type="transmembrane region" description="Helical" evidence="1">
    <location>
        <begin position="178"/>
        <end position="197"/>
    </location>
</feature>
<dbReference type="AlphaFoldDB" id="A0A4R5UAL9"/>
<gene>
    <name evidence="2" type="ORF">E2F49_08925</name>
</gene>
<dbReference type="RefSeq" id="WP_133393584.1">
    <property type="nucleotide sequence ID" value="NZ_SMTG01000003.1"/>
</dbReference>